<protein>
    <submittedName>
        <fullName evidence="1">Uncharacterized protein</fullName>
    </submittedName>
</protein>
<sequence length="141" mass="15763">MTRTTPDLTPCSLDFRAYQLEDVWPPAYDLACRPTYTADLRWNRLSNLEPSGVEGESLPLGHRSRPIEVCCKVATSSLSWQANIKENQTCCKSTCYLGNLSEAPEHCFAGNQFISQYLSVHKNSFSDPPTNRCLEEAVVGD</sequence>
<accession>A0A4Y2A2F6</accession>
<evidence type="ECO:0000313" key="1">
    <source>
        <dbReference type="EMBL" id="GBL73446.1"/>
    </source>
</evidence>
<dbReference type="EMBL" id="BGPR01000003">
    <property type="protein sequence ID" value="GBL73446.1"/>
    <property type="molecule type" value="Genomic_DNA"/>
</dbReference>
<organism evidence="1 2">
    <name type="scientific">Araneus ventricosus</name>
    <name type="common">Orbweaver spider</name>
    <name type="synonym">Epeira ventricosa</name>
    <dbReference type="NCBI Taxonomy" id="182803"/>
    <lineage>
        <taxon>Eukaryota</taxon>
        <taxon>Metazoa</taxon>
        <taxon>Ecdysozoa</taxon>
        <taxon>Arthropoda</taxon>
        <taxon>Chelicerata</taxon>
        <taxon>Arachnida</taxon>
        <taxon>Araneae</taxon>
        <taxon>Araneomorphae</taxon>
        <taxon>Entelegynae</taxon>
        <taxon>Araneoidea</taxon>
        <taxon>Araneidae</taxon>
        <taxon>Araneus</taxon>
    </lineage>
</organism>
<comment type="caution">
    <text evidence="1">The sequence shown here is derived from an EMBL/GenBank/DDBJ whole genome shotgun (WGS) entry which is preliminary data.</text>
</comment>
<evidence type="ECO:0000313" key="2">
    <source>
        <dbReference type="Proteomes" id="UP000499080"/>
    </source>
</evidence>
<keyword evidence="2" id="KW-1185">Reference proteome</keyword>
<dbReference type="AlphaFoldDB" id="A0A4Y2A2F6"/>
<proteinExistence type="predicted"/>
<name>A0A4Y2A2F6_ARAVE</name>
<dbReference type="Proteomes" id="UP000499080">
    <property type="component" value="Unassembled WGS sequence"/>
</dbReference>
<gene>
    <name evidence="1" type="ORF">AVEN_159450_1</name>
</gene>
<reference evidence="1 2" key="1">
    <citation type="journal article" date="2019" name="Sci. Rep.">
        <title>Orb-weaving spider Araneus ventricosus genome elucidates the spidroin gene catalogue.</title>
        <authorList>
            <person name="Kono N."/>
            <person name="Nakamura H."/>
            <person name="Ohtoshi R."/>
            <person name="Moran D.A.P."/>
            <person name="Shinohara A."/>
            <person name="Yoshida Y."/>
            <person name="Fujiwara M."/>
            <person name="Mori M."/>
            <person name="Tomita M."/>
            <person name="Arakawa K."/>
        </authorList>
    </citation>
    <scope>NUCLEOTIDE SEQUENCE [LARGE SCALE GENOMIC DNA]</scope>
</reference>